<comment type="caution">
    <text evidence="4">The sequence shown here is derived from an EMBL/GenBank/DDBJ whole genome shotgun (WGS) entry which is preliminary data.</text>
</comment>
<dbReference type="SUPFAM" id="SSF53720">
    <property type="entry name" value="ALDH-like"/>
    <property type="match status" value="1"/>
</dbReference>
<evidence type="ECO:0000256" key="1">
    <source>
        <dbReference type="ARBA" id="ARBA00023002"/>
    </source>
</evidence>
<dbReference type="InterPro" id="IPR016161">
    <property type="entry name" value="Ald_DH/histidinol_DH"/>
</dbReference>
<dbReference type="InterPro" id="IPR015590">
    <property type="entry name" value="Aldehyde_DH_dom"/>
</dbReference>
<dbReference type="EMBL" id="QKUF01000037">
    <property type="protein sequence ID" value="PZW21068.1"/>
    <property type="molecule type" value="Genomic_DNA"/>
</dbReference>
<evidence type="ECO:0000313" key="5">
    <source>
        <dbReference type="Proteomes" id="UP000248806"/>
    </source>
</evidence>
<dbReference type="Pfam" id="PF00171">
    <property type="entry name" value="Aldedh"/>
    <property type="match status" value="1"/>
</dbReference>
<keyword evidence="5" id="KW-1185">Reference proteome</keyword>
<feature type="domain" description="Aldehyde dehydrogenase" evidence="3">
    <location>
        <begin position="200"/>
        <end position="359"/>
    </location>
</feature>
<dbReference type="RefSeq" id="WP_111325963.1">
    <property type="nucleotide sequence ID" value="NZ_BIFX01000001.1"/>
</dbReference>
<feature type="region of interest" description="Disordered" evidence="2">
    <location>
        <begin position="1"/>
        <end position="24"/>
    </location>
</feature>
<dbReference type="AlphaFoldDB" id="A0A326U5K0"/>
<accession>A0A326U5K0</accession>
<evidence type="ECO:0000259" key="3">
    <source>
        <dbReference type="Pfam" id="PF00171"/>
    </source>
</evidence>
<dbReference type="Gene3D" id="3.40.605.10">
    <property type="entry name" value="Aldehyde Dehydrogenase, Chain A, domain 1"/>
    <property type="match status" value="1"/>
</dbReference>
<dbReference type="OrthoDB" id="136308at2"/>
<evidence type="ECO:0000313" key="4">
    <source>
        <dbReference type="EMBL" id="PZW21068.1"/>
    </source>
</evidence>
<organism evidence="4 5">
    <name type="scientific">Thermosporothrix hazakensis</name>
    <dbReference type="NCBI Taxonomy" id="644383"/>
    <lineage>
        <taxon>Bacteria</taxon>
        <taxon>Bacillati</taxon>
        <taxon>Chloroflexota</taxon>
        <taxon>Ktedonobacteria</taxon>
        <taxon>Ktedonobacterales</taxon>
        <taxon>Thermosporotrichaceae</taxon>
        <taxon>Thermosporothrix</taxon>
    </lineage>
</organism>
<dbReference type="InterPro" id="IPR016162">
    <property type="entry name" value="Ald_DH_N"/>
</dbReference>
<protein>
    <submittedName>
        <fullName evidence="4">Acyl-CoA reductase-like NAD-dependent aldehyde dehydrogenase</fullName>
    </submittedName>
</protein>
<keyword evidence="1" id="KW-0560">Oxidoreductase</keyword>
<evidence type="ECO:0000256" key="2">
    <source>
        <dbReference type="SAM" id="MobiDB-lite"/>
    </source>
</evidence>
<dbReference type="Proteomes" id="UP000248806">
    <property type="component" value="Unassembled WGS sequence"/>
</dbReference>
<gene>
    <name evidence="4" type="ORF">EI42_05723</name>
</gene>
<dbReference type="GO" id="GO:0016620">
    <property type="term" value="F:oxidoreductase activity, acting on the aldehyde or oxo group of donors, NAD or NADP as acceptor"/>
    <property type="evidence" value="ECO:0007669"/>
    <property type="project" value="InterPro"/>
</dbReference>
<name>A0A326U5K0_THEHA</name>
<reference evidence="4 5" key="1">
    <citation type="submission" date="2018-06" db="EMBL/GenBank/DDBJ databases">
        <title>Genomic Encyclopedia of Archaeal and Bacterial Type Strains, Phase II (KMG-II): from individual species to whole genera.</title>
        <authorList>
            <person name="Goeker M."/>
        </authorList>
    </citation>
    <scope>NUCLEOTIDE SEQUENCE [LARGE SCALE GENOMIC DNA]</scope>
    <source>
        <strain evidence="4 5">ATCC BAA-1881</strain>
    </source>
</reference>
<dbReference type="Gene3D" id="3.40.309.10">
    <property type="entry name" value="Aldehyde Dehydrogenase, Chain A, domain 2"/>
    <property type="match status" value="1"/>
</dbReference>
<dbReference type="InterPro" id="IPR016163">
    <property type="entry name" value="Ald_DH_C"/>
</dbReference>
<sequence>MAASTQHGSPRFPTITGVLPPSTQEEMDTAVKELQRQKDVWVALSIRDRITLLETLLTDMAAIAERWVHLSCQAKALAPDLQGEEWAIGPWPVLRNLRQLQQSLRDIELFGRPHIPGPVQTLPNGQTSAQVFPYSTYDRLFFPGVTAEIWMEPGVSAEALPETQALIYQQKQHPGKVALVLGAGNVSSIAPTDVLYKLFAEDQVVVLKMNPVNAYIGPLIEKGFRVLIERGFLRVTYGGAAEGAYLCNHPGVDEIHITGSDKTFEAIVFGTGEEGARRKAENQPLLHKPITGELGNVSPVIVVPGPWTTADIAYQAEHLVTSLTTNAGFNCNATRVIIQHAGWNQRQELLQALRATFAKVPPRTAFYPGARDRFQSFLQAHPDAETLGSASEQQLPWTLIPDVYPTKVNDICFTTEAFCALSSETALPASSVVEYLDRAVEFANETLWGTLNATILIHPLSLRDPEVAAALDRAIERLRYGTVSVNYWAATSFTLGVTTWGAFPGHTLNDVQSGIGVVHNTLLFSRPQKTVLRAPFRSVPTPPWFATRTKAASALFPRLADFERDPSPLKIPGLALAMLK</sequence>
<proteinExistence type="predicted"/>